<evidence type="ECO:0000256" key="9">
    <source>
        <dbReference type="ARBA" id="ARBA00023136"/>
    </source>
</evidence>
<keyword evidence="5 12" id="KW-0812">Transmembrane</keyword>
<keyword evidence="8 12" id="KW-0443">Lipid metabolism</keyword>
<dbReference type="AlphaFoldDB" id="A0A2V5J7M8"/>
<dbReference type="GO" id="GO:0030148">
    <property type="term" value="P:sphingolipid biosynthetic process"/>
    <property type="evidence" value="ECO:0007669"/>
    <property type="project" value="TreeGrafter"/>
</dbReference>
<evidence type="ECO:0000256" key="2">
    <source>
        <dbReference type="ARBA" id="ARBA00007263"/>
    </source>
</evidence>
<evidence type="ECO:0000256" key="8">
    <source>
        <dbReference type="ARBA" id="ARBA00023098"/>
    </source>
</evidence>
<evidence type="ECO:0000256" key="4">
    <source>
        <dbReference type="ARBA" id="ARBA00022679"/>
    </source>
</evidence>
<feature type="transmembrane region" description="Helical" evidence="12">
    <location>
        <begin position="225"/>
        <end position="246"/>
    </location>
</feature>
<organism evidence="13 14">
    <name type="scientific">Aspergillus indologenus CBS 114.80</name>
    <dbReference type="NCBI Taxonomy" id="1450541"/>
    <lineage>
        <taxon>Eukaryota</taxon>
        <taxon>Fungi</taxon>
        <taxon>Dikarya</taxon>
        <taxon>Ascomycota</taxon>
        <taxon>Pezizomycotina</taxon>
        <taxon>Eurotiomycetes</taxon>
        <taxon>Eurotiomycetidae</taxon>
        <taxon>Eurotiales</taxon>
        <taxon>Aspergillaceae</taxon>
        <taxon>Aspergillus</taxon>
        <taxon>Aspergillus subgen. Circumdati</taxon>
    </lineage>
</organism>
<keyword evidence="10 12" id="KW-0275">Fatty acid biosynthesis</keyword>
<evidence type="ECO:0000256" key="12">
    <source>
        <dbReference type="RuleBase" id="RU361115"/>
    </source>
</evidence>
<dbReference type="EC" id="2.3.1.-" evidence="12"/>
<proteinExistence type="inferred from homology"/>
<keyword evidence="6 12" id="KW-0276">Fatty acid metabolism</keyword>
<evidence type="ECO:0000256" key="7">
    <source>
        <dbReference type="ARBA" id="ARBA00022989"/>
    </source>
</evidence>
<comment type="subcellular location">
    <subcellularLocation>
        <location evidence="1">Membrane</location>
        <topology evidence="1">Multi-pass membrane protein</topology>
    </subcellularLocation>
</comment>
<dbReference type="GO" id="GO:0034626">
    <property type="term" value="P:fatty acid elongation, polyunsaturated fatty acid"/>
    <property type="evidence" value="ECO:0007669"/>
    <property type="project" value="TreeGrafter"/>
</dbReference>
<name>A0A2V5J7M8_9EURO</name>
<comment type="catalytic activity">
    <reaction evidence="11">
        <text>a very-long-chain acyl-CoA + malonyl-CoA + H(+) = a very-long-chain 3-oxoacyl-CoA + CO2 + CoA</text>
        <dbReference type="Rhea" id="RHEA:32727"/>
        <dbReference type="ChEBI" id="CHEBI:15378"/>
        <dbReference type="ChEBI" id="CHEBI:16526"/>
        <dbReference type="ChEBI" id="CHEBI:57287"/>
        <dbReference type="ChEBI" id="CHEBI:57384"/>
        <dbReference type="ChEBI" id="CHEBI:90725"/>
        <dbReference type="ChEBI" id="CHEBI:90736"/>
        <dbReference type="EC" id="2.3.1.199"/>
    </reaction>
</comment>
<feature type="transmembrane region" description="Helical" evidence="12">
    <location>
        <begin position="87"/>
        <end position="106"/>
    </location>
</feature>
<comment type="similarity">
    <text evidence="2 12">Belongs to the ELO family.</text>
</comment>
<dbReference type="GO" id="GO:0009922">
    <property type="term" value="F:fatty acid elongase activity"/>
    <property type="evidence" value="ECO:0007669"/>
    <property type="project" value="UniProtKB-EC"/>
</dbReference>
<dbReference type="EMBL" id="KZ825514">
    <property type="protein sequence ID" value="PYI30536.1"/>
    <property type="molecule type" value="Genomic_DNA"/>
</dbReference>
<sequence length="336" mass="37823">MDSSSSVHTLPIPSLERPYGFDLWSMFNRAFEAVVGYPANSFRFIEGKTPLSTLKETSTILVLYYTVVLGGRSFMSNRKPRQLKRLFLLHNLFLSIVSAILLALFLEQIVPTIARNGLRCAICDLEGGWTQPMVVLYYLNYLTKYFELLDTVYLFLRKKPLTFLHCYHHGATVFLCYTQLVGTTAISWVVITLNLAVHVIMYWYYFQAARGIPIWWKAWITRGQILQFVIALGSSCFISYGSFFVYFPQYGSCVGSVLATATGDVVISSYLVLFVLFYLATYRKDGRMPSARVAVRPIPQAPVSVPHLVVAAMSSGHDNRIETGLTGAPGARARKV</sequence>
<reference evidence="13 14" key="1">
    <citation type="submission" date="2018-02" db="EMBL/GenBank/DDBJ databases">
        <title>The genomes of Aspergillus section Nigri reveals drivers in fungal speciation.</title>
        <authorList>
            <consortium name="DOE Joint Genome Institute"/>
            <person name="Vesth T.C."/>
            <person name="Nybo J."/>
            <person name="Theobald S."/>
            <person name="Brandl J."/>
            <person name="Frisvad J.C."/>
            <person name="Nielsen K.F."/>
            <person name="Lyhne E.K."/>
            <person name="Kogle M.E."/>
            <person name="Kuo A."/>
            <person name="Riley R."/>
            <person name="Clum A."/>
            <person name="Nolan M."/>
            <person name="Lipzen A."/>
            <person name="Salamov A."/>
            <person name="Henrissat B."/>
            <person name="Wiebenga A."/>
            <person name="De vries R.P."/>
            <person name="Grigoriev I.V."/>
            <person name="Mortensen U.H."/>
            <person name="Andersen M.R."/>
            <person name="Baker S.E."/>
        </authorList>
    </citation>
    <scope>NUCLEOTIDE SEQUENCE [LARGE SCALE GENOMIC DNA]</scope>
    <source>
        <strain evidence="13 14">CBS 114.80</strain>
    </source>
</reference>
<evidence type="ECO:0000256" key="3">
    <source>
        <dbReference type="ARBA" id="ARBA00022516"/>
    </source>
</evidence>
<evidence type="ECO:0000256" key="11">
    <source>
        <dbReference type="ARBA" id="ARBA00047375"/>
    </source>
</evidence>
<keyword evidence="7 12" id="KW-1133">Transmembrane helix</keyword>
<evidence type="ECO:0000256" key="5">
    <source>
        <dbReference type="ARBA" id="ARBA00022692"/>
    </source>
</evidence>
<dbReference type="GO" id="GO:0019367">
    <property type="term" value="P:fatty acid elongation, saturated fatty acid"/>
    <property type="evidence" value="ECO:0007669"/>
    <property type="project" value="TreeGrafter"/>
</dbReference>
<keyword evidence="4 12" id="KW-0808">Transferase</keyword>
<comment type="catalytic activity">
    <reaction evidence="12">
        <text>an acyl-CoA + malonyl-CoA + H(+) = a 3-oxoacyl-CoA + CO2 + CoA</text>
        <dbReference type="Rhea" id="RHEA:50252"/>
        <dbReference type="ChEBI" id="CHEBI:15378"/>
        <dbReference type="ChEBI" id="CHEBI:16526"/>
        <dbReference type="ChEBI" id="CHEBI:57287"/>
        <dbReference type="ChEBI" id="CHEBI:57384"/>
        <dbReference type="ChEBI" id="CHEBI:58342"/>
        <dbReference type="ChEBI" id="CHEBI:90726"/>
    </reaction>
    <physiologicalReaction direction="left-to-right" evidence="12">
        <dbReference type="Rhea" id="RHEA:50253"/>
    </physiologicalReaction>
</comment>
<dbReference type="InterPro" id="IPR002076">
    <property type="entry name" value="ELO_fam"/>
</dbReference>
<dbReference type="Proteomes" id="UP000248817">
    <property type="component" value="Unassembled WGS sequence"/>
</dbReference>
<keyword evidence="9 12" id="KW-0472">Membrane</keyword>
<accession>A0A2V5J7M8</accession>
<dbReference type="GO" id="GO:0034625">
    <property type="term" value="P:fatty acid elongation, monounsaturated fatty acid"/>
    <property type="evidence" value="ECO:0007669"/>
    <property type="project" value="TreeGrafter"/>
</dbReference>
<feature type="transmembrane region" description="Helical" evidence="12">
    <location>
        <begin position="186"/>
        <end position="205"/>
    </location>
</feature>
<dbReference type="PANTHER" id="PTHR11157">
    <property type="entry name" value="FATTY ACID ACYL TRANSFERASE-RELATED"/>
    <property type="match status" value="1"/>
</dbReference>
<keyword evidence="3 12" id="KW-0444">Lipid biosynthesis</keyword>
<keyword evidence="14" id="KW-1185">Reference proteome</keyword>
<gene>
    <name evidence="13" type="ORF">BP00DRAFT_345978</name>
</gene>
<evidence type="ECO:0000313" key="14">
    <source>
        <dbReference type="Proteomes" id="UP000248817"/>
    </source>
</evidence>
<protein>
    <recommendedName>
        <fullName evidence="12">Elongation of fatty acids protein</fullName>
        <ecNumber evidence="12">2.3.1.-</ecNumber>
    </recommendedName>
</protein>
<dbReference type="Pfam" id="PF01151">
    <property type="entry name" value="ELO"/>
    <property type="match status" value="1"/>
</dbReference>
<dbReference type="GO" id="GO:0005789">
    <property type="term" value="C:endoplasmic reticulum membrane"/>
    <property type="evidence" value="ECO:0007669"/>
    <property type="project" value="TreeGrafter"/>
</dbReference>
<feature type="transmembrane region" description="Helical" evidence="12">
    <location>
        <begin position="57"/>
        <end position="75"/>
    </location>
</feature>
<evidence type="ECO:0000313" key="13">
    <source>
        <dbReference type="EMBL" id="PYI30536.1"/>
    </source>
</evidence>
<dbReference type="GO" id="GO:0042761">
    <property type="term" value="P:very long-chain fatty acid biosynthetic process"/>
    <property type="evidence" value="ECO:0007669"/>
    <property type="project" value="TreeGrafter"/>
</dbReference>
<evidence type="ECO:0000256" key="6">
    <source>
        <dbReference type="ARBA" id="ARBA00022832"/>
    </source>
</evidence>
<evidence type="ECO:0000256" key="1">
    <source>
        <dbReference type="ARBA" id="ARBA00004141"/>
    </source>
</evidence>
<dbReference type="PANTHER" id="PTHR11157:SF134">
    <property type="entry name" value="ELONGATION OF FATTY ACIDS PROTEIN 1-RELATED"/>
    <property type="match status" value="1"/>
</dbReference>
<evidence type="ECO:0000256" key="10">
    <source>
        <dbReference type="ARBA" id="ARBA00023160"/>
    </source>
</evidence>
<feature type="transmembrane region" description="Helical" evidence="12">
    <location>
        <begin position="258"/>
        <end position="280"/>
    </location>
</feature>